<organism evidence="2 3">
    <name type="scientific">Microbacterium faecale</name>
    <dbReference type="NCBI Taxonomy" id="1804630"/>
    <lineage>
        <taxon>Bacteria</taxon>
        <taxon>Bacillati</taxon>
        <taxon>Actinomycetota</taxon>
        <taxon>Actinomycetes</taxon>
        <taxon>Micrococcales</taxon>
        <taxon>Microbacteriaceae</taxon>
        <taxon>Microbacterium</taxon>
    </lineage>
</organism>
<accession>A0A916YB13</accession>
<reference evidence="2" key="1">
    <citation type="journal article" date="2014" name="Int. J. Syst. Evol. Microbiol.">
        <title>Complete genome sequence of Corynebacterium casei LMG S-19264T (=DSM 44701T), isolated from a smear-ripened cheese.</title>
        <authorList>
            <consortium name="US DOE Joint Genome Institute (JGI-PGF)"/>
            <person name="Walter F."/>
            <person name="Albersmeier A."/>
            <person name="Kalinowski J."/>
            <person name="Ruckert C."/>
        </authorList>
    </citation>
    <scope>NUCLEOTIDE SEQUENCE</scope>
    <source>
        <strain evidence="2">CGMCC 1.15152</strain>
    </source>
</reference>
<dbReference type="InterPro" id="IPR021443">
    <property type="entry name" value="DUF3093"/>
</dbReference>
<name>A0A916YB13_9MICO</name>
<evidence type="ECO:0000313" key="3">
    <source>
        <dbReference type="Proteomes" id="UP000633205"/>
    </source>
</evidence>
<evidence type="ECO:0000256" key="1">
    <source>
        <dbReference type="SAM" id="Phobius"/>
    </source>
</evidence>
<keyword evidence="1" id="KW-0812">Transmembrane</keyword>
<sequence length="168" mass="17879">MHQSTASSETRPRDLAVYRERLTPSLKILAAAAIVAPMVALVAVPIDQTVSLSIGLAVAILLIAVMIAVAPVVEISGRELRAGRAHIDVAHLGEAVGHLGDEGRRARGVALDPRGWYMIRGGIEGVVVVENTDPDDPVTSWTISTRTPDRVIAALRRAQRAAAEQDAR</sequence>
<dbReference type="RefSeq" id="WP_188711929.1">
    <property type="nucleotide sequence ID" value="NZ_BMHO01000001.1"/>
</dbReference>
<dbReference type="Pfam" id="PF11292">
    <property type="entry name" value="DUF3093"/>
    <property type="match status" value="1"/>
</dbReference>
<feature type="transmembrane region" description="Helical" evidence="1">
    <location>
        <begin position="52"/>
        <end position="73"/>
    </location>
</feature>
<keyword evidence="1" id="KW-0472">Membrane</keyword>
<protein>
    <recommendedName>
        <fullName evidence="4">DUF3093 domain-containing protein</fullName>
    </recommendedName>
</protein>
<evidence type="ECO:0000313" key="2">
    <source>
        <dbReference type="EMBL" id="GGD37608.1"/>
    </source>
</evidence>
<dbReference type="AlphaFoldDB" id="A0A916YB13"/>
<dbReference type="EMBL" id="BMHO01000001">
    <property type="protein sequence ID" value="GGD37608.1"/>
    <property type="molecule type" value="Genomic_DNA"/>
</dbReference>
<gene>
    <name evidence="2" type="ORF">GCM10010915_18060</name>
</gene>
<comment type="caution">
    <text evidence="2">The sequence shown here is derived from an EMBL/GenBank/DDBJ whole genome shotgun (WGS) entry which is preliminary data.</text>
</comment>
<dbReference type="Proteomes" id="UP000633205">
    <property type="component" value="Unassembled WGS sequence"/>
</dbReference>
<reference evidence="2" key="2">
    <citation type="submission" date="2020-09" db="EMBL/GenBank/DDBJ databases">
        <authorList>
            <person name="Sun Q."/>
            <person name="Zhou Y."/>
        </authorList>
    </citation>
    <scope>NUCLEOTIDE SEQUENCE</scope>
    <source>
        <strain evidence="2">CGMCC 1.15152</strain>
    </source>
</reference>
<keyword evidence="3" id="KW-1185">Reference proteome</keyword>
<feature type="transmembrane region" description="Helical" evidence="1">
    <location>
        <begin position="28"/>
        <end position="46"/>
    </location>
</feature>
<keyword evidence="1" id="KW-1133">Transmembrane helix</keyword>
<proteinExistence type="predicted"/>
<evidence type="ECO:0008006" key="4">
    <source>
        <dbReference type="Google" id="ProtNLM"/>
    </source>
</evidence>